<comment type="caution">
    <text evidence="1">The sequence shown here is derived from an EMBL/GenBank/DDBJ whole genome shotgun (WGS) entry which is preliminary data.</text>
</comment>
<reference evidence="1" key="1">
    <citation type="submission" date="2021-06" db="EMBL/GenBank/DDBJ databases">
        <authorList>
            <person name="Kallberg Y."/>
            <person name="Tangrot J."/>
            <person name="Rosling A."/>
        </authorList>
    </citation>
    <scope>NUCLEOTIDE SEQUENCE</scope>
    <source>
        <strain evidence="1">MA461A</strain>
    </source>
</reference>
<gene>
    <name evidence="1" type="ORF">RPERSI_LOCUS12400</name>
</gene>
<proteinExistence type="predicted"/>
<keyword evidence="2" id="KW-1185">Reference proteome</keyword>
<dbReference type="Proteomes" id="UP000789920">
    <property type="component" value="Unassembled WGS sequence"/>
</dbReference>
<accession>A0ACA9Q8B2</accession>
<name>A0ACA9Q8B2_9GLOM</name>
<evidence type="ECO:0000313" key="1">
    <source>
        <dbReference type="EMBL" id="CAG8733443.1"/>
    </source>
</evidence>
<protein>
    <submittedName>
        <fullName evidence="1">24963_t:CDS:1</fullName>
    </submittedName>
</protein>
<feature type="non-terminal residue" evidence="1">
    <location>
        <position position="1"/>
    </location>
</feature>
<organism evidence="1 2">
    <name type="scientific">Racocetra persica</name>
    <dbReference type="NCBI Taxonomy" id="160502"/>
    <lineage>
        <taxon>Eukaryota</taxon>
        <taxon>Fungi</taxon>
        <taxon>Fungi incertae sedis</taxon>
        <taxon>Mucoromycota</taxon>
        <taxon>Glomeromycotina</taxon>
        <taxon>Glomeromycetes</taxon>
        <taxon>Diversisporales</taxon>
        <taxon>Gigasporaceae</taxon>
        <taxon>Racocetra</taxon>
    </lineage>
</organism>
<dbReference type="EMBL" id="CAJVQC010026540">
    <property type="protein sequence ID" value="CAG8733443.1"/>
    <property type="molecule type" value="Genomic_DNA"/>
</dbReference>
<evidence type="ECO:0000313" key="2">
    <source>
        <dbReference type="Proteomes" id="UP000789920"/>
    </source>
</evidence>
<sequence length="185" mass="20885">PDDIPRPEEPRKDKQREKSPSREAGEQQARGETPDAPPKEFGFNSSTLNDILNSMTDEMEKDNKATGNDEPFKPSPGLGMPLGGITKEEAEKLPWICMAFSLKESLQWFIKDPTTAANIRHGSAKNLGTAEKPIKGFARLVKDEEEARTEEEKKKREEGEDKNLLLRGKRKDDKRADKLGWIAWP</sequence>